<proteinExistence type="inferred from homology"/>
<dbReference type="Pfam" id="PF00201">
    <property type="entry name" value="UDPGT"/>
    <property type="match status" value="1"/>
</dbReference>
<dbReference type="FunFam" id="3.40.50.2000:FF:000047">
    <property type="entry name" value="Glycosyltransferase"/>
    <property type="match status" value="1"/>
</dbReference>
<gene>
    <name evidence="8" type="ORF">TEA_024913</name>
</gene>
<dbReference type="STRING" id="542762.A0A4S4CZU1"/>
<reference evidence="8 9" key="1">
    <citation type="journal article" date="2018" name="Proc. Natl. Acad. Sci. U.S.A.">
        <title>Draft genome sequence of Camellia sinensis var. sinensis provides insights into the evolution of the tea genome and tea quality.</title>
        <authorList>
            <person name="Wei C."/>
            <person name="Yang H."/>
            <person name="Wang S."/>
            <person name="Zhao J."/>
            <person name="Liu C."/>
            <person name="Gao L."/>
            <person name="Xia E."/>
            <person name="Lu Y."/>
            <person name="Tai Y."/>
            <person name="She G."/>
            <person name="Sun J."/>
            <person name="Cao H."/>
            <person name="Tong W."/>
            <person name="Gao Q."/>
            <person name="Li Y."/>
            <person name="Deng W."/>
            <person name="Jiang X."/>
            <person name="Wang W."/>
            <person name="Chen Q."/>
            <person name="Zhang S."/>
            <person name="Li H."/>
            <person name="Wu J."/>
            <person name="Wang P."/>
            <person name="Li P."/>
            <person name="Shi C."/>
            <person name="Zheng F."/>
            <person name="Jian J."/>
            <person name="Huang B."/>
            <person name="Shan D."/>
            <person name="Shi M."/>
            <person name="Fang C."/>
            <person name="Yue Y."/>
            <person name="Li F."/>
            <person name="Li D."/>
            <person name="Wei S."/>
            <person name="Han B."/>
            <person name="Jiang C."/>
            <person name="Yin Y."/>
            <person name="Xia T."/>
            <person name="Zhang Z."/>
            <person name="Bennetzen J.L."/>
            <person name="Zhao S."/>
            <person name="Wan X."/>
        </authorList>
    </citation>
    <scope>NUCLEOTIDE SEQUENCE [LARGE SCALE GENOMIC DNA]</scope>
    <source>
        <strain evidence="9">cv. Shuchazao</strain>
        <tissue evidence="8">Leaf</tissue>
    </source>
</reference>
<evidence type="ECO:0000256" key="1">
    <source>
        <dbReference type="ARBA" id="ARBA00009995"/>
    </source>
</evidence>
<dbReference type="SUPFAM" id="SSF53756">
    <property type="entry name" value="UDP-Glycosyltransferase/glycogen phosphorylase"/>
    <property type="match status" value="1"/>
</dbReference>
<dbReference type="CDD" id="cd03784">
    <property type="entry name" value="GT1_Gtf-like"/>
    <property type="match status" value="1"/>
</dbReference>
<comment type="similarity">
    <text evidence="1 5">Belongs to the UDP-glycosyltransferase family.</text>
</comment>
<protein>
    <recommendedName>
        <fullName evidence="6">Glycosyltransferase</fullName>
        <ecNumber evidence="6">2.4.1.-</ecNumber>
    </recommendedName>
</protein>
<dbReference type="GO" id="GO:0035251">
    <property type="term" value="F:UDP-glucosyltransferase activity"/>
    <property type="evidence" value="ECO:0007669"/>
    <property type="project" value="TreeGrafter"/>
</dbReference>
<comment type="caution">
    <text evidence="8">The sequence shown here is derived from an EMBL/GenBank/DDBJ whole genome shotgun (WGS) entry which is preliminary data.</text>
</comment>
<sequence>MAMASQTQKLHFILFPLMAHGHMIPMIDIARLLAQQGVIVTIVTTPLNANRFTTVIARAQQSGLQIKFLQLRFPCLEAGLPEGCENLDKVPSPDMAQKFYAATSMLQPPLEQLFGELKPNPNCIISDQFLPWTSDVAQKFHIPRLVFHGTCCFSLFLSHNIRTHMVFDEYKALEESEYFVVPGLPDRIELTKAQLPASANPSIWGLNNIREKIREAEKSRYGTVANTFEELESGYVKEYQKATGNKVWCIGPVSLCNKDKLDKAERGNESAIDAHHCLNWLDSQQPRTVVYVCLGSLSRQALSQMIEIGLGLEASNEAFIWVIRDKVEELEKWNLEDGFEERTKDRGLLIRGWAPQVLILSHWAIGGFVTHCGWNSTLEAICAGVPMTTWPMFGEQFCNEKLIVQVLRIGVSVGVDVPTRWGEEEKVGVLVHKDNVVKAIGKLMDGGEEGEERRKRARQLGEMAKRAMEEGGSSHLNMAMLIQDIMENATSRQ</sequence>
<dbReference type="GO" id="GO:0009813">
    <property type="term" value="P:flavonoid biosynthetic process"/>
    <property type="evidence" value="ECO:0007669"/>
    <property type="project" value="UniProtKB-KW"/>
</dbReference>
<dbReference type="Gene3D" id="3.40.50.2000">
    <property type="entry name" value="Glycogen Phosphorylase B"/>
    <property type="match status" value="2"/>
</dbReference>
<dbReference type="FunFam" id="3.40.50.2000:FF:000071">
    <property type="entry name" value="Glycosyltransferase"/>
    <property type="match status" value="1"/>
</dbReference>
<dbReference type="Proteomes" id="UP000306102">
    <property type="component" value="Unassembled WGS sequence"/>
</dbReference>
<evidence type="ECO:0000256" key="6">
    <source>
        <dbReference type="RuleBase" id="RU362057"/>
    </source>
</evidence>
<dbReference type="InterPro" id="IPR058980">
    <property type="entry name" value="Glyco_transf_N"/>
</dbReference>
<dbReference type="EMBL" id="SDRB02013318">
    <property type="protein sequence ID" value="THF95227.1"/>
    <property type="molecule type" value="Genomic_DNA"/>
</dbReference>
<accession>A0A4S4CZU1</accession>
<evidence type="ECO:0000313" key="9">
    <source>
        <dbReference type="Proteomes" id="UP000306102"/>
    </source>
</evidence>
<dbReference type="Pfam" id="PF26168">
    <property type="entry name" value="Glyco_transf_N"/>
    <property type="match status" value="1"/>
</dbReference>
<keyword evidence="3 5" id="KW-0808">Transferase</keyword>
<dbReference type="PANTHER" id="PTHR48047:SF182">
    <property type="entry name" value="GLYCOSYLTRANSFERASE"/>
    <property type="match status" value="1"/>
</dbReference>
<evidence type="ECO:0000313" key="8">
    <source>
        <dbReference type="EMBL" id="THF95227.1"/>
    </source>
</evidence>
<keyword evidence="9" id="KW-1185">Reference proteome</keyword>
<dbReference type="PROSITE" id="PS00375">
    <property type="entry name" value="UDPGT"/>
    <property type="match status" value="1"/>
</dbReference>
<dbReference type="InterPro" id="IPR035595">
    <property type="entry name" value="UDP_glycos_trans_CS"/>
</dbReference>
<name>A0A4S4CZU1_CAMSN</name>
<dbReference type="InterPro" id="IPR002213">
    <property type="entry name" value="UDP_glucos_trans"/>
</dbReference>
<evidence type="ECO:0000259" key="7">
    <source>
        <dbReference type="Pfam" id="PF26168"/>
    </source>
</evidence>
<keyword evidence="2 5" id="KW-0328">Glycosyltransferase</keyword>
<evidence type="ECO:0000256" key="3">
    <source>
        <dbReference type="ARBA" id="ARBA00022679"/>
    </source>
</evidence>
<feature type="domain" description="Glycosyltransferase N-terminal" evidence="7">
    <location>
        <begin position="12"/>
        <end position="253"/>
    </location>
</feature>
<dbReference type="EC" id="2.4.1.-" evidence="6"/>
<dbReference type="AlphaFoldDB" id="A0A4S4CZU1"/>
<keyword evidence="4" id="KW-0284">Flavonoid biosynthesis</keyword>
<organism evidence="8 9">
    <name type="scientific">Camellia sinensis var. sinensis</name>
    <name type="common">China tea</name>
    <dbReference type="NCBI Taxonomy" id="542762"/>
    <lineage>
        <taxon>Eukaryota</taxon>
        <taxon>Viridiplantae</taxon>
        <taxon>Streptophyta</taxon>
        <taxon>Embryophyta</taxon>
        <taxon>Tracheophyta</taxon>
        <taxon>Spermatophyta</taxon>
        <taxon>Magnoliopsida</taxon>
        <taxon>eudicotyledons</taxon>
        <taxon>Gunneridae</taxon>
        <taxon>Pentapetalae</taxon>
        <taxon>asterids</taxon>
        <taxon>Ericales</taxon>
        <taxon>Theaceae</taxon>
        <taxon>Camellia</taxon>
    </lineage>
</organism>
<evidence type="ECO:0000256" key="4">
    <source>
        <dbReference type="ARBA" id="ARBA00023241"/>
    </source>
</evidence>
<evidence type="ECO:0000256" key="2">
    <source>
        <dbReference type="ARBA" id="ARBA00022676"/>
    </source>
</evidence>
<evidence type="ECO:0000256" key="5">
    <source>
        <dbReference type="RuleBase" id="RU003718"/>
    </source>
</evidence>
<dbReference type="PANTHER" id="PTHR48047">
    <property type="entry name" value="GLYCOSYLTRANSFERASE"/>
    <property type="match status" value="1"/>
</dbReference>